<dbReference type="Gramene" id="TraesCS4B02G099400.1">
    <property type="protein sequence ID" value="TraesCS4B02G099400.1.cds1"/>
    <property type="gene ID" value="TraesCS4B02G099400"/>
</dbReference>
<dbReference type="AlphaFoldDB" id="A0A3B6IQQ3"/>
<dbReference type="Gramene" id="TraesSTA4B03G02256990.3">
    <property type="protein sequence ID" value="TraesSTA4B03G02256990.3.CDS1"/>
    <property type="gene ID" value="TraesSTA4B03G02256990"/>
</dbReference>
<keyword evidence="3" id="KW-1185">Reference proteome</keyword>
<sequence length="109" mass="11332">MSVERLIARSLQPAPPTLPHLSSGPAADVSSLSTKWTHVGRPLVKETAREPAAPSPPRLSGHTGLIPKHELGAGRAAAGVRVRGAVVEPSGPFRFEVRKGLLPGVVGLI</sequence>
<evidence type="ECO:0000313" key="3">
    <source>
        <dbReference type="Proteomes" id="UP000019116"/>
    </source>
</evidence>
<dbReference type="Gramene" id="TraesMAC4B03G02261790.2">
    <property type="protein sequence ID" value="TraesMAC4B03G02261790.2.CDS1"/>
    <property type="gene ID" value="TraesMAC4B03G02261790"/>
</dbReference>
<dbReference type="Gramene" id="TraesWEE_scaffold_049573_01G000100.1">
    <property type="protein sequence ID" value="TraesWEE_scaffold_049573_01G000100.1"/>
    <property type="gene ID" value="TraesWEE_scaffold_049573_01G000100"/>
</dbReference>
<organism evidence="2">
    <name type="scientific">Triticum aestivum</name>
    <name type="common">Wheat</name>
    <dbReference type="NCBI Taxonomy" id="4565"/>
    <lineage>
        <taxon>Eukaryota</taxon>
        <taxon>Viridiplantae</taxon>
        <taxon>Streptophyta</taxon>
        <taxon>Embryophyta</taxon>
        <taxon>Tracheophyta</taxon>
        <taxon>Spermatophyta</taxon>
        <taxon>Magnoliopsida</taxon>
        <taxon>Liliopsida</taxon>
        <taxon>Poales</taxon>
        <taxon>Poaceae</taxon>
        <taxon>BOP clade</taxon>
        <taxon>Pooideae</taxon>
        <taxon>Triticodae</taxon>
        <taxon>Triticeae</taxon>
        <taxon>Triticinae</taxon>
        <taxon>Triticum</taxon>
    </lineage>
</organism>
<dbReference type="Gramene" id="TraesJUL4B03G02283060.1">
    <property type="protein sequence ID" value="TraesJUL4B03G02283060.1.CDS1"/>
    <property type="gene ID" value="TraesJUL4B03G02283060"/>
</dbReference>
<dbReference type="Gramene" id="TraesROB_scaffold_122932_01G000100.1">
    <property type="protein sequence ID" value="TraesROB_scaffold_122932_01G000100.1"/>
    <property type="gene ID" value="TraesROB_scaffold_122932_01G000100"/>
</dbReference>
<proteinExistence type="predicted"/>
<dbReference type="Proteomes" id="UP000019116">
    <property type="component" value="Chromosome 4B"/>
</dbReference>
<dbReference type="Gramene" id="TraesSYM4B03G02289030.3">
    <property type="protein sequence ID" value="TraesSYM4B03G02289030.3.CDS1"/>
    <property type="gene ID" value="TraesSYM4B03G02289030"/>
</dbReference>
<dbReference type="Gramene" id="TraesSTA4B03G02256990.2">
    <property type="protein sequence ID" value="TraesSTA4B03G02256990.2.CDS1"/>
    <property type="gene ID" value="TraesSTA4B03G02256990"/>
</dbReference>
<dbReference type="Gramene" id="TraesLAC4B03G02215760.2">
    <property type="protein sequence ID" value="TraesLAC4B03G02215760.2.CDS1"/>
    <property type="gene ID" value="TraesLAC4B03G02215760"/>
</dbReference>
<dbReference type="Gramene" id="TraesCLE_scaffold_104170_01G000100.1">
    <property type="protein sequence ID" value="TraesCLE_scaffold_104170_01G000100.1"/>
    <property type="gene ID" value="TraesCLE_scaffold_104170_01G000100"/>
</dbReference>
<dbReference type="Gramene" id="TraesARI4B03G02298310.3">
    <property type="protein sequence ID" value="TraesARI4B03G02298310.3.CDS1"/>
    <property type="gene ID" value="TraesARI4B03G02298310"/>
</dbReference>
<feature type="region of interest" description="Disordered" evidence="1">
    <location>
        <begin position="1"/>
        <end position="67"/>
    </location>
</feature>
<protein>
    <submittedName>
        <fullName evidence="2">Uncharacterized protein</fullName>
    </submittedName>
</protein>
<reference evidence="2" key="2">
    <citation type="submission" date="2018-10" db="UniProtKB">
        <authorList>
            <consortium name="EnsemblPlants"/>
        </authorList>
    </citation>
    <scope>IDENTIFICATION</scope>
</reference>
<dbReference type="PaxDb" id="4565-Traes_4BS_DE930BF2E.5"/>
<evidence type="ECO:0000256" key="1">
    <source>
        <dbReference type="SAM" id="MobiDB-lite"/>
    </source>
</evidence>
<accession>A0A3B6IQQ3</accession>
<dbReference type="Gramene" id="TraesSYM4B03G02289030.4">
    <property type="protein sequence ID" value="TraesSYM4B03G02289030.4.CDS1"/>
    <property type="gene ID" value="TraesSYM4B03G02289030"/>
</dbReference>
<dbReference type="Gramene" id="TraesARI4B03G02298310.1">
    <property type="protein sequence ID" value="TraesARI4B03G02298310.1.CDS1"/>
    <property type="gene ID" value="TraesARI4B03G02298310"/>
</dbReference>
<dbReference type="Gramene" id="TraesLDM4B03G02262410.1">
    <property type="protein sequence ID" value="TraesLDM4B03G02262410.1.CDS1"/>
    <property type="gene ID" value="TraesLDM4B03G02262410"/>
</dbReference>
<dbReference type="Gramene" id="TraesMAC4B03G02261790.1">
    <property type="protein sequence ID" value="TraesMAC4B03G02261790.1.CDS1"/>
    <property type="gene ID" value="TraesMAC4B03G02261790"/>
</dbReference>
<evidence type="ECO:0000313" key="2">
    <source>
        <dbReference type="EnsemblPlants" id="TraesCS4B02G099400.1.cds1"/>
    </source>
</evidence>
<dbReference type="Gramene" id="TraesARI4B03G02298310.2">
    <property type="protein sequence ID" value="TraesARI4B03G02298310.2.CDS1"/>
    <property type="gene ID" value="TraesARI4B03G02298310"/>
</dbReference>
<dbReference type="Gramene" id="TraesSTA4B03G02256990.1">
    <property type="protein sequence ID" value="TraesSTA4B03G02256990.1.CDS1"/>
    <property type="gene ID" value="TraesSTA4B03G02256990"/>
</dbReference>
<dbReference type="Gramene" id="TraesLDM4B03G02262410.3">
    <property type="protein sequence ID" value="TraesLDM4B03G02262410.3.CDS1"/>
    <property type="gene ID" value="TraesLDM4B03G02262410"/>
</dbReference>
<dbReference type="EnsemblPlants" id="TraesCS4B02G099400.1">
    <property type="protein sequence ID" value="TraesCS4B02G099400.1.cds1"/>
    <property type="gene ID" value="TraesCS4B02G099400"/>
</dbReference>
<dbReference type="Gramene" id="TraesCS4B03G0226500.1">
    <property type="protein sequence ID" value="TraesCS4B03G0226500.1.CDS1"/>
    <property type="gene ID" value="TraesCS4B03G0226500"/>
</dbReference>
<dbReference type="Gramene" id="TraesCAD_scaffold_145608_01G000100.1">
    <property type="protein sequence ID" value="TraesCAD_scaffold_145608_01G000100.1"/>
    <property type="gene ID" value="TraesCAD_scaffold_145608_01G000100"/>
</dbReference>
<name>A0A3B6IQQ3_WHEAT</name>
<dbReference type="Gramene" id="TraesNOR4B03G02279490.1">
    <property type="protein sequence ID" value="TraesNOR4B03G02279490.1.CDS1"/>
    <property type="gene ID" value="TraesNOR4B03G02279490"/>
</dbReference>
<dbReference type="Gramene" id="TraesLAC4B03G02215760.3">
    <property type="protein sequence ID" value="TraesLAC4B03G02215760.3.CDS1"/>
    <property type="gene ID" value="TraesLAC4B03G02215760"/>
</dbReference>
<dbReference type="Gramene" id="TraesJAG4B03G02261930.1">
    <property type="protein sequence ID" value="TraesJAG4B03G02261930.1.CDS1"/>
    <property type="gene ID" value="TraesJAG4B03G02261930"/>
</dbReference>
<dbReference type="Gramene" id="TraesSYM4B03G02289030.1">
    <property type="protein sequence ID" value="TraesSYM4B03G02289030.1.CDS1"/>
    <property type="gene ID" value="TraesSYM4B03G02289030"/>
</dbReference>
<dbReference type="Gramene" id="TraesLDM4B03G02262410.2">
    <property type="protein sequence ID" value="TraesLDM4B03G02262410.2.CDS1"/>
    <property type="gene ID" value="TraesLDM4B03G02262410"/>
</dbReference>
<dbReference type="Gramene" id="TraesNOR4B03G02279490.2">
    <property type="protein sequence ID" value="TraesNOR4B03G02279490.2.CDS1"/>
    <property type="gene ID" value="TraesNOR4B03G02279490"/>
</dbReference>
<reference evidence="2" key="1">
    <citation type="submission" date="2018-08" db="EMBL/GenBank/DDBJ databases">
        <authorList>
            <person name="Rossello M."/>
        </authorList>
    </citation>
    <scope>NUCLEOTIDE SEQUENCE [LARGE SCALE GENOMIC DNA]</scope>
    <source>
        <strain evidence="2">cv. Chinese Spring</strain>
    </source>
</reference>
<dbReference type="Gramene" id="TraesJAG4B03G02261930.2">
    <property type="protein sequence ID" value="TraesJAG4B03G02261930.2.CDS1"/>
    <property type="gene ID" value="TraesJAG4B03G02261930"/>
</dbReference>
<dbReference type="Gramene" id="TraesNOR4B03G02279490.3">
    <property type="protein sequence ID" value="TraesNOR4B03G02279490.3.CDS1"/>
    <property type="gene ID" value="TraesNOR4B03G02279490"/>
</dbReference>
<dbReference type="Gramene" id="TraesLAC4B03G02215760.1">
    <property type="protein sequence ID" value="TraesLAC4B03G02215760.1.CDS1"/>
    <property type="gene ID" value="TraesLAC4B03G02215760"/>
</dbReference>
<dbReference type="Gramene" id="TraesMAC4B03G02261790.3">
    <property type="protein sequence ID" value="TraesMAC4B03G02261790.3.CDS1"/>
    <property type="gene ID" value="TraesMAC4B03G02261790"/>
</dbReference>
<dbReference type="Gramene" id="TraesSYM4B03G02289030.2">
    <property type="protein sequence ID" value="TraesSYM4B03G02289030.2.CDS1"/>
    <property type="gene ID" value="TraesSYM4B03G02289030"/>
</dbReference>
<dbReference type="Gramene" id="TraesRN4B0100237500.1">
    <property type="protein sequence ID" value="TraesRN4B0100237500.1"/>
    <property type="gene ID" value="TraesRN4B0100237500"/>
</dbReference>